<name>A0A561VQW9_ACTTI</name>
<comment type="caution">
    <text evidence="1">The sequence shown here is derived from an EMBL/GenBank/DDBJ whole genome shotgun (WGS) entry which is preliminary data.</text>
</comment>
<reference evidence="1 2" key="1">
    <citation type="submission" date="2019-06" db="EMBL/GenBank/DDBJ databases">
        <title>Sequencing the genomes of 1000 actinobacteria strains.</title>
        <authorList>
            <person name="Klenk H.-P."/>
        </authorList>
    </citation>
    <scope>NUCLEOTIDE SEQUENCE [LARGE SCALE GENOMIC DNA]</scope>
    <source>
        <strain evidence="1 2">DSM 43866</strain>
    </source>
</reference>
<gene>
    <name evidence="1" type="ORF">FHX34_104308</name>
</gene>
<accession>A0A561VQW9</accession>
<dbReference type="EMBL" id="VIWY01000004">
    <property type="protein sequence ID" value="TWG14015.1"/>
    <property type="molecule type" value="Genomic_DNA"/>
</dbReference>
<sequence length="77" mass="8452">MVKLTAAASVQFGDDRATLFRIIRVDPRTTYVGWVWLIGYTVDARGQAIERREVFVQIAGLIFVDPAGRSRPGGSVG</sequence>
<keyword evidence="2" id="KW-1185">Reference proteome</keyword>
<dbReference type="AlphaFoldDB" id="A0A561VQW9"/>
<protein>
    <submittedName>
        <fullName evidence="1">Uncharacterized protein</fullName>
    </submittedName>
</protein>
<evidence type="ECO:0000313" key="2">
    <source>
        <dbReference type="Proteomes" id="UP000320239"/>
    </source>
</evidence>
<dbReference type="Proteomes" id="UP000320239">
    <property type="component" value="Unassembled WGS sequence"/>
</dbReference>
<evidence type="ECO:0000313" key="1">
    <source>
        <dbReference type="EMBL" id="TWG14015.1"/>
    </source>
</evidence>
<organism evidence="1 2">
    <name type="scientific">Actinoplanes teichomyceticus</name>
    <dbReference type="NCBI Taxonomy" id="1867"/>
    <lineage>
        <taxon>Bacteria</taxon>
        <taxon>Bacillati</taxon>
        <taxon>Actinomycetota</taxon>
        <taxon>Actinomycetes</taxon>
        <taxon>Micromonosporales</taxon>
        <taxon>Micromonosporaceae</taxon>
        <taxon>Actinoplanes</taxon>
    </lineage>
</organism>
<proteinExistence type="predicted"/>